<dbReference type="Pfam" id="PF00072">
    <property type="entry name" value="Response_reg"/>
    <property type="match status" value="1"/>
</dbReference>
<name>A0A806JXW0_9BACT</name>
<proteinExistence type="predicted"/>
<keyword evidence="1 3" id="KW-0597">Phosphoprotein</keyword>
<evidence type="ECO:0000313" key="5">
    <source>
        <dbReference type="EMBL" id="AGS51585.1"/>
    </source>
</evidence>
<dbReference type="AlphaFoldDB" id="A0A806JXW0"/>
<sequence>MPAGVTIMIVDDSRIMRNTVKGVFSGVESACNFIEAKDGEEALALLETQTVDLILLDWNMPRLSGIDFLKQIRAMEQYKDLPIIMVTSEAAKFNVIEALKHGATDYITKPIKLDLFKSKLAKLRLFRI</sequence>
<feature type="domain" description="Response regulatory" evidence="4">
    <location>
        <begin position="6"/>
        <end position="124"/>
    </location>
</feature>
<dbReference type="SMART" id="SM00448">
    <property type="entry name" value="REC"/>
    <property type="match status" value="1"/>
</dbReference>
<dbReference type="EMBL" id="JQ844165">
    <property type="protein sequence ID" value="AGS51585.1"/>
    <property type="molecule type" value="Genomic_DNA"/>
</dbReference>
<protein>
    <submittedName>
        <fullName evidence="5">Chemotaxis regulator- transmits chemoreceptor signals to flagelllar motor components CheY</fullName>
    </submittedName>
</protein>
<dbReference type="Gene3D" id="3.40.50.2300">
    <property type="match status" value="1"/>
</dbReference>
<dbReference type="PANTHER" id="PTHR44591:SF14">
    <property type="entry name" value="PROTEIN PILG"/>
    <property type="match status" value="1"/>
</dbReference>
<dbReference type="GO" id="GO:0000160">
    <property type="term" value="P:phosphorelay signal transduction system"/>
    <property type="evidence" value="ECO:0007669"/>
    <property type="project" value="UniProtKB-KW"/>
</dbReference>
<dbReference type="PANTHER" id="PTHR44591">
    <property type="entry name" value="STRESS RESPONSE REGULATOR PROTEIN 1"/>
    <property type="match status" value="1"/>
</dbReference>
<keyword evidence="2" id="KW-0902">Two-component regulatory system</keyword>
<dbReference type="PROSITE" id="PS50110">
    <property type="entry name" value="RESPONSE_REGULATORY"/>
    <property type="match status" value="1"/>
</dbReference>
<dbReference type="InterPro" id="IPR001789">
    <property type="entry name" value="Sig_transdc_resp-reg_receiver"/>
</dbReference>
<keyword evidence="5" id="KW-0675">Receptor</keyword>
<evidence type="ECO:0000259" key="4">
    <source>
        <dbReference type="PROSITE" id="PS50110"/>
    </source>
</evidence>
<dbReference type="SUPFAM" id="SSF52172">
    <property type="entry name" value="CheY-like"/>
    <property type="match status" value="1"/>
</dbReference>
<organism evidence="5">
    <name type="scientific">uncultured bacterium contig00010</name>
    <dbReference type="NCBI Taxonomy" id="1181502"/>
    <lineage>
        <taxon>Bacteria</taxon>
        <taxon>environmental samples</taxon>
    </lineage>
</organism>
<evidence type="ECO:0000256" key="3">
    <source>
        <dbReference type="PROSITE-ProRule" id="PRU00169"/>
    </source>
</evidence>
<accession>A0A806JXW0</accession>
<evidence type="ECO:0000256" key="1">
    <source>
        <dbReference type="ARBA" id="ARBA00022553"/>
    </source>
</evidence>
<dbReference type="InterPro" id="IPR050595">
    <property type="entry name" value="Bact_response_regulator"/>
</dbReference>
<feature type="modified residue" description="4-aspartylphosphate" evidence="3">
    <location>
        <position position="57"/>
    </location>
</feature>
<dbReference type="InterPro" id="IPR011006">
    <property type="entry name" value="CheY-like_superfamily"/>
</dbReference>
<reference evidence="5" key="1">
    <citation type="submission" date="2012-03" db="EMBL/GenBank/DDBJ databases">
        <title>Functional metagenomics reveals considerable lignocellulase gene clusters in the gut microbiome of a wood-feeding higher termite.</title>
        <authorList>
            <person name="Liu N."/>
        </authorList>
    </citation>
    <scope>NUCLEOTIDE SEQUENCE</scope>
</reference>
<evidence type="ECO:0000256" key="2">
    <source>
        <dbReference type="ARBA" id="ARBA00023012"/>
    </source>
</evidence>